<dbReference type="AlphaFoldDB" id="A0AAC8Q4L0"/>
<feature type="region of interest" description="Disordered" evidence="1">
    <location>
        <begin position="1"/>
        <end position="46"/>
    </location>
</feature>
<dbReference type="Proteomes" id="UP000035579">
    <property type="component" value="Chromosome"/>
</dbReference>
<protein>
    <submittedName>
        <fullName evidence="2">Uncharacterized protein</fullName>
    </submittedName>
</protein>
<sequence length="46" mass="4989">MGASPTWTNQPRSGRRPSPFKNGKNGAPRIRSSGFLSWSCINPGQT</sequence>
<gene>
    <name evidence="2" type="ORF">AA314_02465</name>
</gene>
<name>A0AAC8Q4L0_9BACT</name>
<evidence type="ECO:0000313" key="2">
    <source>
        <dbReference type="EMBL" id="AKJ00839.1"/>
    </source>
</evidence>
<reference evidence="2 3" key="1">
    <citation type="submission" date="2015-05" db="EMBL/GenBank/DDBJ databases">
        <title>Genome assembly of Archangium gephyra DSM 2261.</title>
        <authorList>
            <person name="Sharma G."/>
            <person name="Subramanian S."/>
        </authorList>
    </citation>
    <scope>NUCLEOTIDE SEQUENCE [LARGE SCALE GENOMIC DNA]</scope>
    <source>
        <strain evidence="2 3">DSM 2261</strain>
    </source>
</reference>
<dbReference type="KEGG" id="age:AA314_02465"/>
<proteinExistence type="predicted"/>
<feature type="compositionally biased region" description="Polar residues" evidence="1">
    <location>
        <begin position="34"/>
        <end position="46"/>
    </location>
</feature>
<evidence type="ECO:0000256" key="1">
    <source>
        <dbReference type="SAM" id="MobiDB-lite"/>
    </source>
</evidence>
<organism evidence="2 3">
    <name type="scientific">Archangium gephyra</name>
    <dbReference type="NCBI Taxonomy" id="48"/>
    <lineage>
        <taxon>Bacteria</taxon>
        <taxon>Pseudomonadati</taxon>
        <taxon>Myxococcota</taxon>
        <taxon>Myxococcia</taxon>
        <taxon>Myxococcales</taxon>
        <taxon>Cystobacterineae</taxon>
        <taxon>Archangiaceae</taxon>
        <taxon>Archangium</taxon>
    </lineage>
</organism>
<feature type="compositionally biased region" description="Polar residues" evidence="1">
    <location>
        <begin position="1"/>
        <end position="12"/>
    </location>
</feature>
<dbReference type="EMBL" id="CP011509">
    <property type="protein sequence ID" value="AKJ00839.1"/>
    <property type="molecule type" value="Genomic_DNA"/>
</dbReference>
<accession>A0AAC8Q4L0</accession>
<evidence type="ECO:0000313" key="3">
    <source>
        <dbReference type="Proteomes" id="UP000035579"/>
    </source>
</evidence>